<dbReference type="OrthoDB" id="5451115at2"/>
<dbReference type="PROSITE" id="PS51257">
    <property type="entry name" value="PROKAR_LIPOPROTEIN"/>
    <property type="match status" value="1"/>
</dbReference>
<dbReference type="Gene3D" id="3.40.50.1820">
    <property type="entry name" value="alpha/beta hydrolase"/>
    <property type="match status" value="1"/>
</dbReference>
<keyword evidence="4" id="KW-1185">Reference proteome</keyword>
<dbReference type="AlphaFoldDB" id="A0A0B0HEP7"/>
<comment type="caution">
    <text evidence="2">The sequence shown here is derived from an EMBL/GenBank/DDBJ whole genome shotgun (WGS) entry which is preliminary data.</text>
</comment>
<sequence>MRLPALLLCLFLSACISIPTPAERTQSAEQLVASHGWKSQLLKTNEYDLVAFSPMPMPAGEILTVYIEGDGFAWISSSQPSSNPTPINHLALKLALADPLGDPVAYLGRPCQYVNNDKRCKQSAWTNRRFSRQVINASSQAIDQLKQQSGASRLRLVGFSGGGAVAALLAAQRNDVSMLITVAGNLDHKTWSKHHRLTPLRGSLNAADAWQDLQAIPQIHFVGGKDKSVPPLVANAYRSRFPSSSKPSIQLLPEFGHHCCWVNEWPRLARATIE</sequence>
<protein>
    <recommendedName>
        <fullName evidence="6">Alpha/beta hydrolase</fullName>
    </recommendedName>
</protein>
<dbReference type="InterPro" id="IPR029058">
    <property type="entry name" value="AB_hydrolase_fold"/>
</dbReference>
<organism evidence="2 4">
    <name type="scientific">Solemya velum gill symbiont</name>
    <dbReference type="NCBI Taxonomy" id="2340"/>
    <lineage>
        <taxon>Bacteria</taxon>
        <taxon>Pseudomonadati</taxon>
        <taxon>Pseudomonadota</taxon>
        <taxon>Gammaproteobacteria</taxon>
        <taxon>sulfur-oxidizing symbionts</taxon>
    </lineage>
</organism>
<gene>
    <name evidence="3" type="ORF">BOV88_09770</name>
    <name evidence="2" type="ORF">JV46_13590</name>
</gene>
<dbReference type="EMBL" id="JRAA01000001">
    <property type="protein sequence ID" value="KHF25916.1"/>
    <property type="molecule type" value="Genomic_DNA"/>
</dbReference>
<evidence type="ECO:0008006" key="6">
    <source>
        <dbReference type="Google" id="ProtNLM"/>
    </source>
</evidence>
<evidence type="ECO:0000313" key="3">
    <source>
        <dbReference type="EMBL" id="OOY34436.1"/>
    </source>
</evidence>
<feature type="signal peptide" evidence="1">
    <location>
        <begin position="1"/>
        <end position="22"/>
    </location>
</feature>
<dbReference type="PATRIC" id="fig|2340.3.peg.428"/>
<dbReference type="SUPFAM" id="SSF53474">
    <property type="entry name" value="alpha/beta-Hydrolases"/>
    <property type="match status" value="1"/>
</dbReference>
<evidence type="ECO:0000256" key="1">
    <source>
        <dbReference type="SAM" id="SignalP"/>
    </source>
</evidence>
<reference evidence="3 5" key="2">
    <citation type="submission" date="2016-11" db="EMBL/GenBank/DDBJ databases">
        <title>Mixed transmission modes and dynamic genome evolution in an obligate animal-bacterial symbiosis.</title>
        <authorList>
            <person name="Russell S.L."/>
            <person name="Corbett-Detig R.B."/>
            <person name="Cavanaugh C.M."/>
        </authorList>
    </citation>
    <scope>NUCLEOTIDE SEQUENCE [LARGE SCALE GENOMIC DNA]</scope>
    <source>
        <strain evidence="3">MA-KB16</strain>
    </source>
</reference>
<keyword evidence="1" id="KW-0732">Signal</keyword>
<dbReference type="STRING" id="2340.JV46_13590"/>
<dbReference type="RefSeq" id="WP_043115603.1">
    <property type="nucleotide sequence ID" value="NZ_MPPX01000263.1"/>
</dbReference>
<evidence type="ECO:0000313" key="4">
    <source>
        <dbReference type="Proteomes" id="UP000030856"/>
    </source>
</evidence>
<dbReference type="Proteomes" id="UP000030856">
    <property type="component" value="Unassembled WGS sequence"/>
</dbReference>
<proteinExistence type="predicted"/>
<feature type="chain" id="PRO_5010611236" description="Alpha/beta hydrolase" evidence="1">
    <location>
        <begin position="23"/>
        <end position="274"/>
    </location>
</feature>
<evidence type="ECO:0000313" key="5">
    <source>
        <dbReference type="Proteomes" id="UP000190962"/>
    </source>
</evidence>
<name>A0A0B0HEP7_SOVGS</name>
<accession>A0A0B0HEP7</accession>
<dbReference type="Proteomes" id="UP000190962">
    <property type="component" value="Unassembled WGS sequence"/>
</dbReference>
<dbReference type="EMBL" id="MPNX01000015">
    <property type="protein sequence ID" value="OOY34436.1"/>
    <property type="molecule type" value="Genomic_DNA"/>
</dbReference>
<reference evidence="2 4" key="1">
    <citation type="journal article" date="2014" name="BMC Genomics">
        <title>The genome of the intracellular bacterium of the coastal bivalve, Solemya velum: a blueprint for thriving in and out of symbiosis.</title>
        <authorList>
            <person name="Dmytrenko O."/>
            <person name="Russell S.L."/>
            <person name="Loo W.T."/>
            <person name="Fontanez K.M."/>
            <person name="Liao L."/>
            <person name="Roeselers G."/>
            <person name="Sharma R."/>
            <person name="Stewart F.J."/>
            <person name="Newton I.L."/>
            <person name="Woyke T."/>
            <person name="Wu D."/>
            <person name="Lang J.M."/>
            <person name="Eisen J.A."/>
            <person name="Cavanaugh C.M."/>
        </authorList>
    </citation>
    <scope>NUCLEOTIDE SEQUENCE [LARGE SCALE GENOMIC DNA]</scope>
    <source>
        <strain evidence="2 4">WH</strain>
    </source>
</reference>
<dbReference type="eggNOG" id="COG1073">
    <property type="taxonomic scope" value="Bacteria"/>
</dbReference>
<evidence type="ECO:0000313" key="2">
    <source>
        <dbReference type="EMBL" id="KHF25916.1"/>
    </source>
</evidence>